<keyword evidence="1" id="KW-0472">Membrane</keyword>
<dbReference type="AlphaFoldDB" id="A0AAE1XYT1"/>
<dbReference type="EMBL" id="JACGWO010000009">
    <property type="protein sequence ID" value="KAK4420076.1"/>
    <property type="molecule type" value="Genomic_DNA"/>
</dbReference>
<name>A0AAE1XYT1_9LAMI</name>
<reference evidence="2" key="1">
    <citation type="submission" date="2020-06" db="EMBL/GenBank/DDBJ databases">
        <authorList>
            <person name="Li T."/>
            <person name="Hu X."/>
            <person name="Zhang T."/>
            <person name="Song X."/>
            <person name="Zhang H."/>
            <person name="Dai N."/>
            <person name="Sheng W."/>
            <person name="Hou X."/>
            <person name="Wei L."/>
        </authorList>
    </citation>
    <scope>NUCLEOTIDE SEQUENCE</scope>
    <source>
        <strain evidence="2">3651</strain>
        <tissue evidence="2">Leaf</tissue>
    </source>
</reference>
<sequence length="156" mass="17538">MEDEAEIFEGLRLQFPLSFNKQSKSETPLELIHNTTRRATAAAAYSTVVSLDKLSTSTSTDKANGFPSLSTPLKMDEKRMGMMMMMMGQLLGRLDHLLAAWSLILTKIWMKKMRILCNMGNMNLGKMSNMGKMSPTMMKKMNLGNMGMRICSNGRQ</sequence>
<gene>
    <name evidence="2" type="ORF">Salat_2420500</name>
</gene>
<evidence type="ECO:0000256" key="1">
    <source>
        <dbReference type="SAM" id="Phobius"/>
    </source>
</evidence>
<protein>
    <submittedName>
        <fullName evidence="2">Uncharacterized protein</fullName>
    </submittedName>
</protein>
<feature type="transmembrane region" description="Helical" evidence="1">
    <location>
        <begin position="82"/>
        <end position="105"/>
    </location>
</feature>
<evidence type="ECO:0000313" key="3">
    <source>
        <dbReference type="Proteomes" id="UP001293254"/>
    </source>
</evidence>
<proteinExistence type="predicted"/>
<reference evidence="2" key="2">
    <citation type="journal article" date="2024" name="Plant">
        <title>Genomic evolution and insights into agronomic trait innovations of Sesamum species.</title>
        <authorList>
            <person name="Miao H."/>
            <person name="Wang L."/>
            <person name="Qu L."/>
            <person name="Liu H."/>
            <person name="Sun Y."/>
            <person name="Le M."/>
            <person name="Wang Q."/>
            <person name="Wei S."/>
            <person name="Zheng Y."/>
            <person name="Lin W."/>
            <person name="Duan Y."/>
            <person name="Cao H."/>
            <person name="Xiong S."/>
            <person name="Wang X."/>
            <person name="Wei L."/>
            <person name="Li C."/>
            <person name="Ma Q."/>
            <person name="Ju M."/>
            <person name="Zhao R."/>
            <person name="Li G."/>
            <person name="Mu C."/>
            <person name="Tian Q."/>
            <person name="Mei H."/>
            <person name="Zhang T."/>
            <person name="Gao T."/>
            <person name="Zhang H."/>
        </authorList>
    </citation>
    <scope>NUCLEOTIDE SEQUENCE</scope>
    <source>
        <strain evidence="2">3651</strain>
    </source>
</reference>
<evidence type="ECO:0000313" key="2">
    <source>
        <dbReference type="EMBL" id="KAK4420076.1"/>
    </source>
</evidence>
<keyword evidence="1" id="KW-0812">Transmembrane</keyword>
<comment type="caution">
    <text evidence="2">The sequence shown here is derived from an EMBL/GenBank/DDBJ whole genome shotgun (WGS) entry which is preliminary data.</text>
</comment>
<organism evidence="2 3">
    <name type="scientific">Sesamum alatum</name>
    <dbReference type="NCBI Taxonomy" id="300844"/>
    <lineage>
        <taxon>Eukaryota</taxon>
        <taxon>Viridiplantae</taxon>
        <taxon>Streptophyta</taxon>
        <taxon>Embryophyta</taxon>
        <taxon>Tracheophyta</taxon>
        <taxon>Spermatophyta</taxon>
        <taxon>Magnoliopsida</taxon>
        <taxon>eudicotyledons</taxon>
        <taxon>Gunneridae</taxon>
        <taxon>Pentapetalae</taxon>
        <taxon>asterids</taxon>
        <taxon>lamiids</taxon>
        <taxon>Lamiales</taxon>
        <taxon>Pedaliaceae</taxon>
        <taxon>Sesamum</taxon>
    </lineage>
</organism>
<keyword evidence="3" id="KW-1185">Reference proteome</keyword>
<accession>A0AAE1XYT1</accession>
<dbReference type="Proteomes" id="UP001293254">
    <property type="component" value="Unassembled WGS sequence"/>
</dbReference>
<keyword evidence="1" id="KW-1133">Transmembrane helix</keyword>